<organism evidence="9 10">
    <name type="scientific">Ananas comosus</name>
    <name type="common">Pineapple</name>
    <name type="synonym">Ananas ananas</name>
    <dbReference type="NCBI Taxonomy" id="4615"/>
    <lineage>
        <taxon>Eukaryota</taxon>
        <taxon>Viridiplantae</taxon>
        <taxon>Streptophyta</taxon>
        <taxon>Embryophyta</taxon>
        <taxon>Tracheophyta</taxon>
        <taxon>Spermatophyta</taxon>
        <taxon>Magnoliopsida</taxon>
        <taxon>Liliopsida</taxon>
        <taxon>Poales</taxon>
        <taxon>Bromeliaceae</taxon>
        <taxon>Bromelioideae</taxon>
        <taxon>Ananas</taxon>
    </lineage>
</organism>
<evidence type="ECO:0000256" key="6">
    <source>
        <dbReference type="ARBA" id="ARBA00022840"/>
    </source>
</evidence>
<dbReference type="Proteomes" id="UP000515123">
    <property type="component" value="Linkage group 3"/>
</dbReference>
<dbReference type="AlphaFoldDB" id="A0A6P5EP52"/>
<feature type="domain" description="Helicase MOV-10-like beta-barrel" evidence="8">
    <location>
        <begin position="217"/>
        <end position="291"/>
    </location>
</feature>
<dbReference type="InterPro" id="IPR027417">
    <property type="entry name" value="P-loop_NTPase"/>
</dbReference>
<dbReference type="RefSeq" id="XP_020085456.1">
    <property type="nucleotide sequence ID" value="XM_020229867.1"/>
</dbReference>
<dbReference type="Gene3D" id="3.40.50.300">
    <property type="entry name" value="P-loop containing nucleotide triphosphate hydrolases"/>
    <property type="match status" value="1"/>
</dbReference>
<protein>
    <submittedName>
        <fullName evidence="10">Probable RNA helicase SDE3</fullName>
    </submittedName>
</protein>
<evidence type="ECO:0000256" key="3">
    <source>
        <dbReference type="ARBA" id="ARBA00022741"/>
    </source>
</evidence>
<evidence type="ECO:0000256" key="2">
    <source>
        <dbReference type="ARBA" id="ARBA00022490"/>
    </source>
</evidence>
<evidence type="ECO:0000313" key="9">
    <source>
        <dbReference type="Proteomes" id="UP000515123"/>
    </source>
</evidence>
<keyword evidence="6" id="KW-0067">ATP-binding</keyword>
<evidence type="ECO:0000256" key="1">
    <source>
        <dbReference type="ARBA" id="ARBA00004496"/>
    </source>
</evidence>
<dbReference type="GO" id="GO:0005737">
    <property type="term" value="C:cytoplasm"/>
    <property type="evidence" value="ECO:0007669"/>
    <property type="project" value="UniProtKB-SubCell"/>
</dbReference>
<keyword evidence="2" id="KW-0963">Cytoplasm</keyword>
<feature type="compositionally biased region" description="Low complexity" evidence="7">
    <location>
        <begin position="50"/>
        <end position="101"/>
    </location>
</feature>
<dbReference type="GO" id="GO:0016787">
    <property type="term" value="F:hydrolase activity"/>
    <property type="evidence" value="ECO:0007669"/>
    <property type="project" value="UniProtKB-KW"/>
</dbReference>
<evidence type="ECO:0000259" key="8">
    <source>
        <dbReference type="Pfam" id="PF21634"/>
    </source>
</evidence>
<dbReference type="InterPro" id="IPR049080">
    <property type="entry name" value="MOV-10-like_beta-barrel"/>
</dbReference>
<evidence type="ECO:0000256" key="5">
    <source>
        <dbReference type="ARBA" id="ARBA00022806"/>
    </source>
</evidence>
<keyword evidence="4" id="KW-0378">Hydrolase</keyword>
<dbReference type="OrthoDB" id="6513042at2759"/>
<dbReference type="PANTHER" id="PTHR45418:SF1">
    <property type="entry name" value="CANCER_TESTIS ANTIGEN 55"/>
    <property type="match status" value="1"/>
</dbReference>
<gene>
    <name evidence="10" type="primary">LOC109708220</name>
</gene>
<dbReference type="PANTHER" id="PTHR45418">
    <property type="entry name" value="CANCER/TESTIS ANTIGEN 55"/>
    <property type="match status" value="1"/>
</dbReference>
<dbReference type="GeneID" id="109708220"/>
<keyword evidence="5 10" id="KW-0347">Helicase</keyword>
<sequence length="558" mass="62282">MISGFLDFCRRLLGGQDEENQEGGRHGFERRSSSGGNSSPLQRESSQRRSPVPDASFASPSPARAQPPHAASAAPFASPSPAKAQPPRAASSAPPSTASFCSPSKVSVDNLPLFASEKSSEPPQFDQRNKIGQLPRYEIPEHLQEQIKNDAVPQVLKRPLSPSTYADYFAALLYAEDYYCEKWSDFLLLDVTLELRGRDSFKIQNSAGGKKNNKSNAQKDKPFVAFEIGSVPEKRPYLLSRDHVLLRPAGKKTEPFQGILFRVEKSKWVLAEFSDDFHKQHSPSKKYDVSFSFNRVCLKRSHQAVSAAMDPFLCSILFPDPPRNPFLGPIRSSDFTQNDRKSNMLAIIGRILRLKGPQPYLLLEGPLSQGMEKLIQIAILQLYETCSNNRILVCAPRNWTLDALTKSLLKDIPESRMFRANAAFRDYDLVPDDVMPACLFEGECFTCPPLAELKSFRVVTSTFISSYRLYAAGIGADHFTHIFLVDASYATEPETIVAFANLVGKTTAIVATGSAQESPAWVRSDIGRRNGLKKSFFRRLLEMEPYSLRDPMYIAHIQ</sequence>
<evidence type="ECO:0000256" key="4">
    <source>
        <dbReference type="ARBA" id="ARBA00022801"/>
    </source>
</evidence>
<evidence type="ECO:0000313" key="10">
    <source>
        <dbReference type="RefSeq" id="XP_020085456.1"/>
    </source>
</evidence>
<keyword evidence="9" id="KW-1185">Reference proteome</keyword>
<feature type="region of interest" description="Disordered" evidence="7">
    <location>
        <begin position="14"/>
        <end position="101"/>
    </location>
</feature>
<accession>A0A6P5EP52</accession>
<reference evidence="10" key="2">
    <citation type="submission" date="2025-08" db="UniProtKB">
        <authorList>
            <consortium name="RefSeq"/>
        </authorList>
    </citation>
    <scope>IDENTIFICATION</scope>
    <source>
        <tissue evidence="10">Leaf</tissue>
    </source>
</reference>
<keyword evidence="3" id="KW-0547">Nucleotide-binding</keyword>
<dbReference type="GO" id="GO:0004386">
    <property type="term" value="F:helicase activity"/>
    <property type="evidence" value="ECO:0007669"/>
    <property type="project" value="UniProtKB-KW"/>
</dbReference>
<proteinExistence type="predicted"/>
<comment type="subcellular location">
    <subcellularLocation>
        <location evidence="1">Cytoplasm</location>
    </subcellularLocation>
</comment>
<reference evidence="9" key="1">
    <citation type="journal article" date="2015" name="Nat. Genet.">
        <title>The pineapple genome and the evolution of CAM photosynthesis.</title>
        <authorList>
            <person name="Ming R."/>
            <person name="VanBuren R."/>
            <person name="Wai C.M."/>
            <person name="Tang H."/>
            <person name="Schatz M.C."/>
            <person name="Bowers J.E."/>
            <person name="Lyons E."/>
            <person name="Wang M.L."/>
            <person name="Chen J."/>
            <person name="Biggers E."/>
            <person name="Zhang J."/>
            <person name="Huang L."/>
            <person name="Zhang L."/>
            <person name="Miao W."/>
            <person name="Zhang J."/>
            <person name="Ye Z."/>
            <person name="Miao C."/>
            <person name="Lin Z."/>
            <person name="Wang H."/>
            <person name="Zhou H."/>
            <person name="Yim W.C."/>
            <person name="Priest H.D."/>
            <person name="Zheng C."/>
            <person name="Woodhouse M."/>
            <person name="Edger P.P."/>
            <person name="Guyot R."/>
            <person name="Guo H.B."/>
            <person name="Guo H."/>
            <person name="Zheng G."/>
            <person name="Singh R."/>
            <person name="Sharma A."/>
            <person name="Min X."/>
            <person name="Zheng Y."/>
            <person name="Lee H."/>
            <person name="Gurtowski J."/>
            <person name="Sedlazeck F.J."/>
            <person name="Harkess A."/>
            <person name="McKain M.R."/>
            <person name="Liao Z."/>
            <person name="Fang J."/>
            <person name="Liu J."/>
            <person name="Zhang X."/>
            <person name="Zhang Q."/>
            <person name="Hu W."/>
            <person name="Qin Y."/>
            <person name="Wang K."/>
            <person name="Chen L.Y."/>
            <person name="Shirley N."/>
            <person name="Lin Y.R."/>
            <person name="Liu L.Y."/>
            <person name="Hernandez A.G."/>
            <person name="Wright C.L."/>
            <person name="Bulone V."/>
            <person name="Tuskan G.A."/>
            <person name="Heath K."/>
            <person name="Zee F."/>
            <person name="Moore P.H."/>
            <person name="Sunkar R."/>
            <person name="Leebens-Mack J.H."/>
            <person name="Mockler T."/>
            <person name="Bennetzen J.L."/>
            <person name="Freeling M."/>
            <person name="Sankoff D."/>
            <person name="Paterson A.H."/>
            <person name="Zhu X."/>
            <person name="Yang X."/>
            <person name="Smith J.A."/>
            <person name="Cushman J.C."/>
            <person name="Paull R.E."/>
            <person name="Yu Q."/>
        </authorList>
    </citation>
    <scope>NUCLEOTIDE SEQUENCE [LARGE SCALE GENOMIC DNA]</scope>
    <source>
        <strain evidence="9">cv. F153</strain>
    </source>
</reference>
<feature type="compositionally biased region" description="Basic and acidic residues" evidence="7">
    <location>
        <begin position="22"/>
        <end position="32"/>
    </location>
</feature>
<dbReference type="Pfam" id="PF21634">
    <property type="entry name" value="MOV-10_beta-barrel"/>
    <property type="match status" value="1"/>
</dbReference>
<dbReference type="GO" id="GO:0005524">
    <property type="term" value="F:ATP binding"/>
    <property type="evidence" value="ECO:0007669"/>
    <property type="project" value="UniProtKB-KW"/>
</dbReference>
<evidence type="ECO:0000256" key="7">
    <source>
        <dbReference type="SAM" id="MobiDB-lite"/>
    </source>
</evidence>
<name>A0A6P5EP52_ANACO</name>
<feature type="compositionally biased region" description="Polar residues" evidence="7">
    <location>
        <begin position="33"/>
        <end position="44"/>
    </location>
</feature>